<reference evidence="1 2" key="1">
    <citation type="submission" date="2016-10" db="EMBL/GenBank/DDBJ databases">
        <authorList>
            <person name="de Groot N.N."/>
        </authorList>
    </citation>
    <scope>NUCLEOTIDE SEQUENCE [LARGE SCALE GENOMIC DNA]</scope>
    <source>
        <strain evidence="1 2">APO</strain>
    </source>
</reference>
<sequence>MIKSIAEQTATIQEIANASERLAEIANEMKKNVEKFQY</sequence>
<proteinExistence type="predicted"/>
<evidence type="ECO:0000313" key="1">
    <source>
        <dbReference type="EMBL" id="SDY51378.1"/>
    </source>
</evidence>
<accession>A0A1H3KID3</accession>
<dbReference type="EMBL" id="FNPV01000002">
    <property type="protein sequence ID" value="SDY51378.1"/>
    <property type="molecule type" value="Genomic_DNA"/>
</dbReference>
<organism evidence="1 2">
    <name type="scientific">Tindallia californiensis</name>
    <dbReference type="NCBI Taxonomy" id="159292"/>
    <lineage>
        <taxon>Bacteria</taxon>
        <taxon>Bacillati</taxon>
        <taxon>Bacillota</taxon>
        <taxon>Clostridia</taxon>
        <taxon>Peptostreptococcales</taxon>
        <taxon>Tindalliaceae</taxon>
        <taxon>Tindallia</taxon>
    </lineage>
</organism>
<protein>
    <submittedName>
        <fullName evidence="1">Methyl-accepting chemotaxis protein</fullName>
    </submittedName>
</protein>
<gene>
    <name evidence="1" type="ORF">SAMN05192546_102354</name>
</gene>
<keyword evidence="2" id="KW-1185">Reference proteome</keyword>
<name>A0A1H3KID3_9FIRM</name>
<dbReference type="Proteomes" id="UP000199230">
    <property type="component" value="Unassembled WGS sequence"/>
</dbReference>
<evidence type="ECO:0000313" key="2">
    <source>
        <dbReference type="Proteomes" id="UP000199230"/>
    </source>
</evidence>
<dbReference type="AlphaFoldDB" id="A0A1H3KID3"/>